<keyword evidence="2" id="KW-1185">Reference proteome</keyword>
<evidence type="ECO:0000313" key="2">
    <source>
        <dbReference type="Proteomes" id="UP000265801"/>
    </source>
</evidence>
<keyword evidence="1" id="KW-0946">Virion</keyword>
<comment type="caution">
    <text evidence="1">The sequence shown here is derived from an EMBL/GenBank/DDBJ whole genome shotgun (WGS) entry which is preliminary data.</text>
</comment>
<dbReference type="RefSeq" id="WP_119544844.1">
    <property type="nucleotide sequence ID" value="NZ_QXIR01000001.1"/>
</dbReference>
<dbReference type="NCBIfam" id="TIGR02905">
    <property type="entry name" value="spore_yutH"/>
    <property type="match status" value="1"/>
</dbReference>
<dbReference type="InterPro" id="IPR014254">
    <property type="entry name" value="Spore_coat_YutH"/>
</dbReference>
<dbReference type="InterPro" id="IPR047175">
    <property type="entry name" value="CotS-like"/>
</dbReference>
<reference evidence="1 2" key="1">
    <citation type="submission" date="2018-09" db="EMBL/GenBank/DDBJ databases">
        <title>Bacillus saliacetes sp. nov., isolated from Thai shrimp paste (Ka-pi).</title>
        <authorList>
            <person name="Daroonpunt R."/>
            <person name="Tanasupawat S."/>
            <person name="Yiamsombut S."/>
        </authorList>
    </citation>
    <scope>NUCLEOTIDE SEQUENCE [LARGE SCALE GENOMIC DNA]</scope>
    <source>
        <strain evidence="1 2">SKP7-4</strain>
    </source>
</reference>
<dbReference type="EMBL" id="QXIR01000001">
    <property type="protein sequence ID" value="RIW38865.1"/>
    <property type="molecule type" value="Genomic_DNA"/>
</dbReference>
<gene>
    <name evidence="1" type="primary">yutH</name>
    <name evidence="1" type="ORF">D3H55_00465</name>
</gene>
<dbReference type="Proteomes" id="UP000265801">
    <property type="component" value="Unassembled WGS sequence"/>
</dbReference>
<keyword evidence="1" id="KW-0167">Capsid protein</keyword>
<dbReference type="Gene3D" id="3.90.1200.10">
    <property type="match status" value="1"/>
</dbReference>
<dbReference type="GO" id="GO:0042601">
    <property type="term" value="C:endospore-forming forespore"/>
    <property type="evidence" value="ECO:0007669"/>
    <property type="project" value="TreeGrafter"/>
</dbReference>
<evidence type="ECO:0000313" key="1">
    <source>
        <dbReference type="EMBL" id="RIW38865.1"/>
    </source>
</evidence>
<dbReference type="InterPro" id="IPR011009">
    <property type="entry name" value="Kinase-like_dom_sf"/>
</dbReference>
<organism evidence="1 2">
    <name type="scientific">Bacillus salacetis</name>
    <dbReference type="NCBI Taxonomy" id="2315464"/>
    <lineage>
        <taxon>Bacteria</taxon>
        <taxon>Bacillati</taxon>
        <taxon>Bacillota</taxon>
        <taxon>Bacilli</taxon>
        <taxon>Bacillales</taxon>
        <taxon>Bacillaceae</taxon>
        <taxon>Bacillus</taxon>
    </lineage>
</organism>
<sequence length="333" mass="39346">MEDILTKHYGLQPERSFKDGRAQRYMVEGSIYTIVNVTNMEQENLVELYTIAEHMKKYGDRFVSSFVPTTEGRFLVTEKEQDFTVLKNDQHSRNSEARLGRKLAKFHQRGRVIEEKITHISRIGQWKSLWEKRIEQMEKAFQLVIESHPGDEFERMFIDSCPYYLALAENAVQYLVDTEMDDNPVYADSGTVCHERFVDGVWGGEVTIRNPFDWVFDHSGRDIAEHVRERYFQMQTTHQPDIQQFFRDYQSVTPLSSFSWRLVYARLLFPLHYFETVENYYLSDSEGQHFQLGDRMQGYLNSTRHYERFLGSFYQVAEVPVKSFGIPGVTWLV</sequence>
<dbReference type="OrthoDB" id="2986702at2"/>
<dbReference type="AlphaFoldDB" id="A0A3A1RD31"/>
<accession>A0A3A1RD31</accession>
<proteinExistence type="predicted"/>
<dbReference type="PANTHER" id="PTHR39179:SF2">
    <property type="entry name" value="ENDOSPORE COAT-ASSOCIATED PROTEIN YUTH"/>
    <property type="match status" value="1"/>
</dbReference>
<name>A0A3A1RD31_9BACI</name>
<protein>
    <submittedName>
        <fullName evidence="1">Spore coat protein YutH</fullName>
    </submittedName>
</protein>
<dbReference type="PANTHER" id="PTHR39179">
    <property type="entry name" value="SPORE COAT PROTEIN I"/>
    <property type="match status" value="1"/>
</dbReference>
<dbReference type="SUPFAM" id="SSF56112">
    <property type="entry name" value="Protein kinase-like (PK-like)"/>
    <property type="match status" value="1"/>
</dbReference>